<dbReference type="Proteomes" id="UP001305925">
    <property type="component" value="Plasmid lp17"/>
</dbReference>
<evidence type="ECO:0000256" key="1">
    <source>
        <dbReference type="SAM" id="MobiDB-lite"/>
    </source>
</evidence>
<dbReference type="EMBL" id="CP132451">
    <property type="protein sequence ID" value="WNY64501.1"/>
    <property type="molecule type" value="Genomic_DNA"/>
</dbReference>
<accession>A0ABZ0CDU5</accession>
<feature type="region of interest" description="Disordered" evidence="1">
    <location>
        <begin position="25"/>
        <end position="45"/>
    </location>
</feature>
<geneLocation type="plasmid" evidence="3 4">
    <name>lp17</name>
</geneLocation>
<sequence length="45" mass="5313">MKYNIIASLFVFLFLNACNPDFNTNQKDMRYQSNKKGPKSQKKKI</sequence>
<evidence type="ECO:0000313" key="3">
    <source>
        <dbReference type="EMBL" id="WNY64501.1"/>
    </source>
</evidence>
<organism evidence="3 4">
    <name type="scientific">Borreliella americana</name>
    <dbReference type="NCBI Taxonomy" id="478807"/>
    <lineage>
        <taxon>Bacteria</taxon>
        <taxon>Pseudomonadati</taxon>
        <taxon>Spirochaetota</taxon>
        <taxon>Spirochaetia</taxon>
        <taxon>Spirochaetales</taxon>
        <taxon>Borreliaceae</taxon>
        <taxon>Borreliella</taxon>
    </lineage>
</organism>
<proteinExistence type="predicted"/>
<feature type="compositionally biased region" description="Basic residues" evidence="1">
    <location>
        <begin position="36"/>
        <end position="45"/>
    </location>
</feature>
<protein>
    <recommendedName>
        <fullName evidence="5">Lipoprotein</fullName>
    </recommendedName>
</protein>
<keyword evidence="2" id="KW-0732">Signal</keyword>
<feature type="chain" id="PRO_5046763036" description="Lipoprotein" evidence="2">
    <location>
        <begin position="18"/>
        <end position="45"/>
    </location>
</feature>
<gene>
    <name evidence="3" type="ORF">QIA00_04395</name>
</gene>
<feature type="compositionally biased region" description="Polar residues" evidence="1">
    <location>
        <begin position="25"/>
        <end position="34"/>
    </location>
</feature>
<dbReference type="RefSeq" id="WP_316257699.1">
    <property type="nucleotide sequence ID" value="NZ_CP132451.1"/>
</dbReference>
<keyword evidence="3" id="KW-0614">Plasmid</keyword>
<evidence type="ECO:0000256" key="2">
    <source>
        <dbReference type="SAM" id="SignalP"/>
    </source>
</evidence>
<name>A0ABZ0CDU5_9SPIR</name>
<reference evidence="3" key="1">
    <citation type="submission" date="2023-07" db="EMBL/GenBank/DDBJ databases">
        <title>Genome sequencing of multiple Borrelia sensu lato isolates.</title>
        <authorList>
            <person name="Mongodin E.F."/>
            <person name="Rudenko N."/>
            <person name="Fraser C.M."/>
            <person name="Schutzer S."/>
            <person name="Luft B."/>
            <person name="Morgan R."/>
            <person name="Chastens S."/>
            <person name="Qiu W."/>
        </authorList>
    </citation>
    <scope>NUCLEOTIDE SEQUENCE [LARGE SCALE GENOMIC DNA]</scope>
    <source>
        <strain evidence="3">SCW30h</strain>
    </source>
</reference>
<feature type="signal peptide" evidence="2">
    <location>
        <begin position="1"/>
        <end position="17"/>
    </location>
</feature>
<evidence type="ECO:0000313" key="4">
    <source>
        <dbReference type="Proteomes" id="UP001305925"/>
    </source>
</evidence>
<keyword evidence="4" id="KW-1185">Reference proteome</keyword>
<evidence type="ECO:0008006" key="5">
    <source>
        <dbReference type="Google" id="ProtNLM"/>
    </source>
</evidence>